<protein>
    <recommendedName>
        <fullName evidence="3">Peptidase C1A papain C-terminal domain-containing protein</fullName>
    </recommendedName>
</protein>
<evidence type="ECO:0000259" key="3">
    <source>
        <dbReference type="SMART" id="SM00645"/>
    </source>
</evidence>
<dbReference type="SMART" id="SM00645">
    <property type="entry name" value="Pept_C1"/>
    <property type="match status" value="1"/>
</dbReference>
<dbReference type="InterPro" id="IPR038765">
    <property type="entry name" value="Papain-like_cys_pep_sf"/>
</dbReference>
<reference evidence="4" key="1">
    <citation type="submission" date="2023-10" db="EMBL/GenBank/DDBJ databases">
        <authorList>
            <person name="Chen Y."/>
            <person name="Shah S."/>
            <person name="Dougan E. K."/>
            <person name="Thang M."/>
            <person name="Chan C."/>
        </authorList>
    </citation>
    <scope>NUCLEOTIDE SEQUENCE [LARGE SCALE GENOMIC DNA]</scope>
</reference>
<dbReference type="InterPro" id="IPR000668">
    <property type="entry name" value="Peptidase_C1A_C"/>
</dbReference>
<organism evidence="4 5">
    <name type="scientific">Prorocentrum cordatum</name>
    <dbReference type="NCBI Taxonomy" id="2364126"/>
    <lineage>
        <taxon>Eukaryota</taxon>
        <taxon>Sar</taxon>
        <taxon>Alveolata</taxon>
        <taxon>Dinophyceae</taxon>
        <taxon>Prorocentrales</taxon>
        <taxon>Prorocentraceae</taxon>
        <taxon>Prorocentrum</taxon>
    </lineage>
</organism>
<sequence length="245" mass="26413">MEANATMVAHLREVLDGMGKTSQHPTLSSQAMVSCTKNERNCGGSGGCDGATVELAYEMIKERGGIPMAIEWPYESGFGSTPECKDHVFQKAAIGITGYEVLPANKLHPLMQALYESGGAIAVSVDATHWSMYDGGILSDSEHGGDFTVNHAVTLVAYKTPKNKAMGYWLIKNSWGNTWGEDGFIRLEMKENEGEHCGMDKETHKGLACDGDPDEAWVCGTCGVLYDSVYPTGLHLVDPSSGKKL</sequence>
<gene>
    <name evidence="4" type="ORF">PCOR1329_LOCUS59039</name>
</gene>
<feature type="domain" description="Peptidase C1A papain C-terminal" evidence="3">
    <location>
        <begin position="3"/>
        <end position="207"/>
    </location>
</feature>
<evidence type="ECO:0000313" key="5">
    <source>
        <dbReference type="Proteomes" id="UP001189429"/>
    </source>
</evidence>
<evidence type="ECO:0000256" key="1">
    <source>
        <dbReference type="ARBA" id="ARBA00008455"/>
    </source>
</evidence>
<dbReference type="PROSITE" id="PS00640">
    <property type="entry name" value="THIOL_PROTEASE_ASN"/>
    <property type="match status" value="1"/>
</dbReference>
<evidence type="ECO:0000256" key="2">
    <source>
        <dbReference type="ARBA" id="ARBA00023145"/>
    </source>
</evidence>
<keyword evidence="5" id="KW-1185">Reference proteome</keyword>
<accession>A0ABN9VM68</accession>
<dbReference type="InterPro" id="IPR013128">
    <property type="entry name" value="Peptidase_C1A"/>
</dbReference>
<dbReference type="PANTHER" id="PTHR12411">
    <property type="entry name" value="CYSTEINE PROTEASE FAMILY C1-RELATED"/>
    <property type="match status" value="1"/>
</dbReference>
<proteinExistence type="inferred from homology"/>
<dbReference type="Pfam" id="PF00112">
    <property type="entry name" value="Peptidase_C1"/>
    <property type="match status" value="1"/>
</dbReference>
<dbReference type="InterPro" id="IPR025661">
    <property type="entry name" value="Pept_asp_AS"/>
</dbReference>
<dbReference type="EMBL" id="CAUYUJ010017349">
    <property type="protein sequence ID" value="CAK0873998.1"/>
    <property type="molecule type" value="Genomic_DNA"/>
</dbReference>
<dbReference type="Gene3D" id="3.90.70.10">
    <property type="entry name" value="Cysteine proteinases"/>
    <property type="match status" value="1"/>
</dbReference>
<comment type="similarity">
    <text evidence="1">Belongs to the peptidase C1 family.</text>
</comment>
<evidence type="ECO:0000313" key="4">
    <source>
        <dbReference type="EMBL" id="CAK0873998.1"/>
    </source>
</evidence>
<dbReference type="SUPFAM" id="SSF54001">
    <property type="entry name" value="Cysteine proteinases"/>
    <property type="match status" value="1"/>
</dbReference>
<name>A0ABN9VM68_9DINO</name>
<dbReference type="InterPro" id="IPR039417">
    <property type="entry name" value="Peptidase_C1A_papain-like"/>
</dbReference>
<comment type="caution">
    <text evidence="4">The sequence shown here is derived from an EMBL/GenBank/DDBJ whole genome shotgun (WGS) entry which is preliminary data.</text>
</comment>
<dbReference type="Proteomes" id="UP001189429">
    <property type="component" value="Unassembled WGS sequence"/>
</dbReference>
<keyword evidence="2" id="KW-0865">Zymogen</keyword>
<dbReference type="CDD" id="cd02248">
    <property type="entry name" value="Peptidase_C1A"/>
    <property type="match status" value="1"/>
</dbReference>